<dbReference type="InterPro" id="IPR002999">
    <property type="entry name" value="Tudor"/>
</dbReference>
<dbReference type="Pfam" id="PF00567">
    <property type="entry name" value="TUDOR"/>
    <property type="match status" value="1"/>
</dbReference>
<comment type="caution">
    <text evidence="4">The sequence shown here is derived from an EMBL/GenBank/DDBJ whole genome shotgun (WGS) entry which is preliminary data.</text>
</comment>
<sequence length="635" mass="71630">MSFTNDLNTVELLDEIENIYFLCDRLNKRLNQITCYVDEVKQTWIGKRNAVDLDANISPIIIQKAVKCNRVLLHVAEKLAVVELQTESLNTLHITRNDIKSLKNEKCQVPLAVCPQTPVIHHASMRTVPTHMPITKTEPIGHGLRLQQDTYPSTTRPLNLGTNSSINTLAARNTATLLSETVPMKPSIEQQQKSAFRRPTSIQQIKSSPHALPSKTVSNGYQKMISHPTDSHSCNTADETNIIDTKVRVKMQVIPSGTIWRHADIPIVDHPSAFFVSNQDPRVAEQFNLMSIEMNNYYSKPANTTVPLQNISIGDFCVARFSEDQLWYRARVVLNNNESVLVVYIDYGNSESKPPNEIYPLIEPLTRLPAMTVACTLNEVFPSNENFWTSEATDAFNMIVKNRIVEVHFQENVGEQWPLHFVKVILDGQPIAQHTKLAQYITYVRNEQIALHFNDKLTPMEYILYNVAVVESDIYNNSNSISIPVYVKHNIQFREGSGGRFELTVGPKQTMGKTLEAVVIECTMPKSVLNCTLTPTQGKCTFDPVKKILVWDIGKIESNAQSAARLPSLRGNIVLSTGQPIPESNPILNVRFTLNQIAISGIRVQRVDMHGEKYKPFKGVKYITTVKKGRFQIRT</sequence>
<gene>
    <name evidence="4" type="ORF">KIK155_LOCUS1509</name>
</gene>
<dbReference type="EMBL" id="CAJNYV010000037">
    <property type="protein sequence ID" value="CAF3330115.1"/>
    <property type="molecule type" value="Genomic_DNA"/>
</dbReference>
<dbReference type="SUPFAM" id="SSF63748">
    <property type="entry name" value="Tudor/PWWP/MBT"/>
    <property type="match status" value="1"/>
</dbReference>
<dbReference type="SUPFAM" id="SSF49447">
    <property type="entry name" value="Second domain of Mu2 adaptin subunit (ap50) of ap2 adaptor"/>
    <property type="match status" value="1"/>
</dbReference>
<feature type="domain" description="MHD" evidence="3">
    <location>
        <begin position="377"/>
        <end position="634"/>
    </location>
</feature>
<evidence type="ECO:0000313" key="5">
    <source>
        <dbReference type="Proteomes" id="UP000663865"/>
    </source>
</evidence>
<reference evidence="4" key="1">
    <citation type="submission" date="2021-02" db="EMBL/GenBank/DDBJ databases">
        <authorList>
            <person name="Nowell W R."/>
        </authorList>
    </citation>
    <scope>NUCLEOTIDE SEQUENCE</scope>
</reference>
<dbReference type="Proteomes" id="UP000663865">
    <property type="component" value="Unassembled WGS sequence"/>
</dbReference>
<dbReference type="AlphaFoldDB" id="A0A817UG66"/>
<dbReference type="InterPro" id="IPR035437">
    <property type="entry name" value="SNase_OB-fold_sf"/>
</dbReference>
<dbReference type="PANTHER" id="PTHR22948">
    <property type="entry name" value="TUDOR DOMAIN CONTAINING PROTEIN"/>
    <property type="match status" value="1"/>
</dbReference>
<organism evidence="4 5">
    <name type="scientific">Rotaria socialis</name>
    <dbReference type="NCBI Taxonomy" id="392032"/>
    <lineage>
        <taxon>Eukaryota</taxon>
        <taxon>Metazoa</taxon>
        <taxon>Spiralia</taxon>
        <taxon>Gnathifera</taxon>
        <taxon>Rotifera</taxon>
        <taxon>Eurotatoria</taxon>
        <taxon>Bdelloidea</taxon>
        <taxon>Philodinida</taxon>
        <taxon>Philodinidae</taxon>
        <taxon>Rotaria</taxon>
    </lineage>
</organism>
<dbReference type="FunFam" id="2.30.30.140:FF:000018">
    <property type="entry name" value="Serine/threonine-protein kinase 31"/>
    <property type="match status" value="1"/>
</dbReference>
<evidence type="ECO:0000259" key="2">
    <source>
        <dbReference type="PROSITE" id="PS50304"/>
    </source>
</evidence>
<dbReference type="SMART" id="SM00333">
    <property type="entry name" value="TUDOR"/>
    <property type="match status" value="1"/>
</dbReference>
<evidence type="ECO:0000259" key="3">
    <source>
        <dbReference type="PROSITE" id="PS51072"/>
    </source>
</evidence>
<dbReference type="InterPro" id="IPR028565">
    <property type="entry name" value="MHD"/>
</dbReference>
<feature type="domain" description="Tudor" evidence="2">
    <location>
        <begin position="310"/>
        <end position="368"/>
    </location>
</feature>
<dbReference type="Gene3D" id="2.40.50.90">
    <property type="match status" value="1"/>
</dbReference>
<dbReference type="Pfam" id="PF00928">
    <property type="entry name" value="Adap_comp_sub"/>
    <property type="match status" value="1"/>
</dbReference>
<proteinExistence type="predicted"/>
<name>A0A817UG66_9BILA</name>
<dbReference type="Gene3D" id="2.60.40.1170">
    <property type="entry name" value="Mu homology domain, subdomain B"/>
    <property type="match status" value="1"/>
</dbReference>
<dbReference type="PANTHER" id="PTHR22948:SF29">
    <property type="entry name" value="FI02030P-RELATED"/>
    <property type="match status" value="1"/>
</dbReference>
<dbReference type="PROSITE" id="PS50304">
    <property type="entry name" value="TUDOR"/>
    <property type="match status" value="1"/>
</dbReference>
<protein>
    <recommendedName>
        <fullName evidence="6">Tudor domain-containing protein</fullName>
    </recommendedName>
</protein>
<dbReference type="InterPro" id="IPR036168">
    <property type="entry name" value="AP2_Mu_C_sf"/>
</dbReference>
<dbReference type="Gene3D" id="2.30.30.140">
    <property type="match status" value="1"/>
</dbReference>
<evidence type="ECO:0008006" key="6">
    <source>
        <dbReference type="Google" id="ProtNLM"/>
    </source>
</evidence>
<dbReference type="InterPro" id="IPR050621">
    <property type="entry name" value="Tudor_domain_containing"/>
</dbReference>
<dbReference type="PROSITE" id="PS51072">
    <property type="entry name" value="MHD"/>
    <property type="match status" value="1"/>
</dbReference>
<evidence type="ECO:0000256" key="1">
    <source>
        <dbReference type="SAM" id="MobiDB-lite"/>
    </source>
</evidence>
<evidence type="ECO:0000313" key="4">
    <source>
        <dbReference type="EMBL" id="CAF3330115.1"/>
    </source>
</evidence>
<feature type="compositionally biased region" description="Polar residues" evidence="1">
    <location>
        <begin position="195"/>
        <end position="207"/>
    </location>
</feature>
<accession>A0A817UG66</accession>
<feature type="region of interest" description="Disordered" evidence="1">
    <location>
        <begin position="195"/>
        <end position="215"/>
    </location>
</feature>